<protein>
    <submittedName>
        <fullName evidence="4">General secretion pathway protein I</fullName>
    </submittedName>
</protein>
<gene>
    <name evidence="4" type="ordered locus">Ocepr_0528</name>
</gene>
<dbReference type="EMBL" id="CP002361">
    <property type="protein sequence ID" value="ADR35986.1"/>
    <property type="molecule type" value="Genomic_DNA"/>
</dbReference>
<dbReference type="STRING" id="670487.Ocepr_0528"/>
<dbReference type="OrthoDB" id="9964079at2"/>
<keyword evidence="2" id="KW-0998">Cell outer membrane</keyword>
<reference evidence="5" key="1">
    <citation type="submission" date="2010-11" db="EMBL/GenBank/DDBJ databases">
        <title>The complete sequence of chromosome of Oceanithermus profundus DSM 14977.</title>
        <authorList>
            <consortium name="US DOE Joint Genome Institute (JGI-PGF)"/>
            <person name="Lucas S."/>
            <person name="Copeland A."/>
            <person name="Lapidus A."/>
            <person name="Bruce D."/>
            <person name="Goodwin L."/>
            <person name="Pitluck S."/>
            <person name="Kyrpides N."/>
            <person name="Mavromatis K."/>
            <person name="Pagani I."/>
            <person name="Ivanova N."/>
            <person name="Zhang X."/>
            <person name="Brettin T."/>
            <person name="Detter J.C."/>
            <person name="Tapia R."/>
            <person name="Han C."/>
            <person name="Land M."/>
            <person name="Hauser L."/>
            <person name="Markowitz V."/>
            <person name="Cheng J.-F."/>
            <person name="Hugenholtz P."/>
            <person name="Woyke T."/>
            <person name="Wu D."/>
            <person name="Tindall B."/>
            <person name="Faehnrich R."/>
            <person name="Brambilla E."/>
            <person name="Klenk H.-P."/>
            <person name="Eisen J.A."/>
        </authorList>
    </citation>
    <scope>NUCLEOTIDE SEQUENCE [LARGE SCALE GENOMIC DNA]</scope>
    <source>
        <strain evidence="5">DSM 14977 / NBRC 100410 / VKM B-2274 / 506</strain>
    </source>
</reference>
<name>E4U6Y3_OCEP5</name>
<evidence type="ECO:0000256" key="1">
    <source>
        <dbReference type="ARBA" id="ARBA00004442"/>
    </source>
</evidence>
<reference evidence="4 5" key="2">
    <citation type="journal article" date="2011" name="Stand. Genomic Sci.">
        <title>Complete genome sequence of Oceanithermus profundus type strain (506).</title>
        <authorList>
            <person name="Pati A."/>
            <person name="Zhang X."/>
            <person name="Lapidus A."/>
            <person name="Nolan M."/>
            <person name="Lucas S."/>
            <person name="Del Rio T.G."/>
            <person name="Tice H."/>
            <person name="Cheng J.F."/>
            <person name="Tapia R."/>
            <person name="Han C."/>
            <person name="Goodwin L."/>
            <person name="Pitluck S."/>
            <person name="Liolios K."/>
            <person name="Pagani I."/>
            <person name="Ivanova N."/>
            <person name="Mavromatis K."/>
            <person name="Chen A."/>
            <person name="Palaniappan K."/>
            <person name="Hauser L."/>
            <person name="Jeffries C.D."/>
            <person name="Brambilla E.M."/>
            <person name="Rohl A."/>
            <person name="Mwirichia R."/>
            <person name="Rohde M."/>
            <person name="Tindall B.J."/>
            <person name="Sikorski J."/>
            <person name="Wirth R."/>
            <person name="Goker M."/>
            <person name="Woyke T."/>
            <person name="Detter J.C."/>
            <person name="Bristow J."/>
            <person name="Eisen J.A."/>
            <person name="Markowitz V."/>
            <person name="Hugenholtz P."/>
            <person name="Kyrpides N.C."/>
            <person name="Klenk H.P."/>
            <person name="Land M."/>
        </authorList>
    </citation>
    <scope>NUCLEOTIDE SEQUENCE [LARGE SCALE GENOMIC DNA]</scope>
    <source>
        <strain evidence="5">DSM 14977 / NBRC 100410 / VKM B-2274 / 506</strain>
    </source>
</reference>
<comment type="subcellular location">
    <subcellularLocation>
        <location evidence="1">Cell outer membrane</location>
    </subcellularLocation>
</comment>
<dbReference type="InterPro" id="IPR012902">
    <property type="entry name" value="N_methyl_site"/>
</dbReference>
<evidence type="ECO:0000256" key="3">
    <source>
        <dbReference type="SAM" id="Coils"/>
    </source>
</evidence>
<keyword evidence="5" id="KW-1185">Reference proteome</keyword>
<dbReference type="Proteomes" id="UP000008722">
    <property type="component" value="Chromosome"/>
</dbReference>
<dbReference type="Pfam" id="PF07963">
    <property type="entry name" value="N_methyl"/>
    <property type="match status" value="1"/>
</dbReference>
<evidence type="ECO:0000256" key="2">
    <source>
        <dbReference type="ARBA" id="ARBA00023237"/>
    </source>
</evidence>
<keyword evidence="2" id="KW-0472">Membrane</keyword>
<dbReference type="AlphaFoldDB" id="E4U6Y3"/>
<evidence type="ECO:0000313" key="4">
    <source>
        <dbReference type="EMBL" id="ADR35986.1"/>
    </source>
</evidence>
<dbReference type="GO" id="GO:0009279">
    <property type="term" value="C:cell outer membrane"/>
    <property type="evidence" value="ECO:0007669"/>
    <property type="project" value="UniProtKB-SubCell"/>
</dbReference>
<dbReference type="NCBIfam" id="TIGR02532">
    <property type="entry name" value="IV_pilin_GFxxxE"/>
    <property type="match status" value="1"/>
</dbReference>
<dbReference type="PROSITE" id="PS00409">
    <property type="entry name" value="PROKAR_NTER_METHYL"/>
    <property type="match status" value="1"/>
</dbReference>
<evidence type="ECO:0000313" key="5">
    <source>
        <dbReference type="Proteomes" id="UP000008722"/>
    </source>
</evidence>
<dbReference type="KEGG" id="opr:Ocepr_0528"/>
<dbReference type="eggNOG" id="COG2165">
    <property type="taxonomic scope" value="Bacteria"/>
</dbReference>
<keyword evidence="3" id="KW-0175">Coiled coil</keyword>
<proteinExistence type="predicted"/>
<dbReference type="RefSeq" id="WP_013457156.1">
    <property type="nucleotide sequence ID" value="NC_014761.1"/>
</dbReference>
<dbReference type="HOGENOM" id="CLU_2070688_0_0_0"/>
<sequence precursor="true">MRRRRGFTLVEVTVALVVLALGGAAVTAALLGVERSAREAQRLGAQLAALENAAEAVRRLPAPPSQERPCPGLRAADYPELGAFRCVVRPLPGGGRAVEVVLLDGAGRVLAATVGVTR</sequence>
<feature type="coiled-coil region" evidence="3">
    <location>
        <begin position="33"/>
        <end position="60"/>
    </location>
</feature>
<accession>E4U6Y3</accession>
<organism evidence="4 5">
    <name type="scientific">Oceanithermus profundus (strain DSM 14977 / NBRC 100410 / VKM B-2274 / 506)</name>
    <dbReference type="NCBI Taxonomy" id="670487"/>
    <lineage>
        <taxon>Bacteria</taxon>
        <taxon>Thermotogati</taxon>
        <taxon>Deinococcota</taxon>
        <taxon>Deinococci</taxon>
        <taxon>Thermales</taxon>
        <taxon>Thermaceae</taxon>
        <taxon>Oceanithermus</taxon>
    </lineage>
</organism>